<sequence>MEPYRDWDNDSGVRAFEISEGQIDIQFKTGAVYRYTSASVGSANFDQMVALARAGEGLNNFINRVVKNRYSSRLR</sequence>
<dbReference type="AlphaFoldDB" id="A0A4Q4IZE4"/>
<evidence type="ECO:0000313" key="1">
    <source>
        <dbReference type="EMBL" id="RYL99092.1"/>
    </source>
</evidence>
<accession>A0A4Q4IZE4</accession>
<reference evidence="1 2" key="1">
    <citation type="submission" date="2019-02" db="EMBL/GenBank/DDBJ databases">
        <authorList>
            <person name="Feng G."/>
        </authorList>
    </citation>
    <scope>NUCLEOTIDE SEQUENCE [LARGE SCALE GENOMIC DNA]</scope>
    <source>
        <strain evidence="1 2">DSM 26779</strain>
    </source>
</reference>
<comment type="caution">
    <text evidence="1">The sequence shown here is derived from an EMBL/GenBank/DDBJ whole genome shotgun (WGS) entry which is preliminary data.</text>
</comment>
<gene>
    <name evidence="1" type="ORF">EWH08_16000</name>
</gene>
<evidence type="ECO:0000313" key="2">
    <source>
        <dbReference type="Proteomes" id="UP000292734"/>
    </source>
</evidence>
<evidence type="ECO:0008006" key="3">
    <source>
        <dbReference type="Google" id="ProtNLM"/>
    </source>
</evidence>
<protein>
    <recommendedName>
        <fullName evidence="3">KTSC domain-containing protein</fullName>
    </recommendedName>
</protein>
<name>A0A4Q4IZE4_9SPHN</name>
<proteinExistence type="predicted"/>
<organism evidence="1 2">
    <name type="scientific">Sphingobium indicum</name>
    <dbReference type="NCBI Taxonomy" id="332055"/>
    <lineage>
        <taxon>Bacteria</taxon>
        <taxon>Pseudomonadati</taxon>
        <taxon>Pseudomonadota</taxon>
        <taxon>Alphaproteobacteria</taxon>
        <taxon>Sphingomonadales</taxon>
        <taxon>Sphingomonadaceae</taxon>
        <taxon>Sphingobium</taxon>
    </lineage>
</organism>
<dbReference type="Proteomes" id="UP000292734">
    <property type="component" value="Unassembled WGS sequence"/>
</dbReference>
<dbReference type="EMBL" id="SEOM01000007">
    <property type="protein sequence ID" value="RYL99092.1"/>
    <property type="molecule type" value="Genomic_DNA"/>
</dbReference>